<keyword evidence="8 20" id="KW-0548">Nucleotidyltransferase</keyword>
<comment type="caution">
    <text evidence="20">Lacks conserved residue(s) required for the propagation of feature annotation.</text>
</comment>
<dbReference type="UniPathway" id="UPA00973"/>
<dbReference type="InterPro" id="IPR029044">
    <property type="entry name" value="Nucleotide-diphossugar_trans"/>
</dbReference>
<comment type="subunit">
    <text evidence="20">Homotrimer.</text>
</comment>
<comment type="cofactor">
    <cofactor evidence="20">
        <name>Mg(2+)</name>
        <dbReference type="ChEBI" id="CHEBI:18420"/>
    </cofactor>
    <text evidence="20">Binds 1 Mg(2+) ion per subunit.</text>
</comment>
<evidence type="ECO:0000256" key="16">
    <source>
        <dbReference type="ARBA" id="ARBA00023316"/>
    </source>
</evidence>
<keyword evidence="6 20" id="KW-0963">Cytoplasm</keyword>
<dbReference type="EC" id="2.7.7.23" evidence="20"/>
<keyword evidence="11 20" id="KW-0460">Magnesium</keyword>
<evidence type="ECO:0000259" key="21">
    <source>
        <dbReference type="Pfam" id="PF00483"/>
    </source>
</evidence>
<dbReference type="GO" id="GO:0019134">
    <property type="term" value="F:glucosamine-1-phosphate N-acetyltransferase activity"/>
    <property type="evidence" value="ECO:0007669"/>
    <property type="project" value="UniProtKB-UniRule"/>
</dbReference>
<feature type="binding site" evidence="20">
    <location>
        <position position="159"/>
    </location>
    <ligand>
        <name>UDP-N-acetyl-alpha-D-glucosamine</name>
        <dbReference type="ChEBI" id="CHEBI:57705"/>
    </ligand>
</feature>
<evidence type="ECO:0000256" key="11">
    <source>
        <dbReference type="ARBA" id="ARBA00022842"/>
    </source>
</evidence>
<dbReference type="HAMAP" id="MF_01631">
    <property type="entry name" value="GlmU"/>
    <property type="match status" value="1"/>
</dbReference>
<dbReference type="GO" id="GO:0071555">
    <property type="term" value="P:cell wall organization"/>
    <property type="evidence" value="ECO:0007669"/>
    <property type="project" value="UniProtKB-KW"/>
</dbReference>
<comment type="pathway">
    <text evidence="20">Bacterial outer membrane biogenesis; LPS lipid A biosynthesis.</text>
</comment>
<sequence>MNKSDQKIDIVILAAGLGTRMKSSKPKVLHELLGKPMVAYILDAVKDLCADPAVIIVGNQAELVRETLGDQARYALQEPQLGTADAVKCARETLQGKSDMVLVANSDFPLIRPETYRALVEKHLASGAVLTISTVITEDPRGFGRIVRDADGKVCKIVEEKAASPEELAITEVNSNPYCFQADWLWKSLDRIKKSAVGEYYLTDLVELAYQEGAFVDAFEIEDEEESIGINNRVNLADAMRVAQKRINEKWMLEGVTMIDPQRVYIESGVTLGKDTVLYPEVYLKGSTTIGEGCELGPSVMIEDTEIGDFVKIKYAVLEKAKVENHVDMGPFGHLRKGAHLGEHVHMGNFGEVKNSYLGEGTKMGHFSYMGDAQVGKDVNIGAGTITCNFDGENKFKTEIGDDVFIGSDTMLVAPLKIGKGAKTGAGAVVTHDVEADTVVVGVPARPHKKES</sequence>
<feature type="binding site" evidence="20">
    <location>
        <position position="369"/>
    </location>
    <ligand>
        <name>UDP-N-acetyl-alpha-D-glucosamine</name>
        <dbReference type="ChEBI" id="CHEBI:57705"/>
    </ligand>
</feature>
<keyword evidence="12 20" id="KW-0133">Cell shape</keyword>
<protein>
    <recommendedName>
        <fullName evidence="20">Bifunctional protein GlmU</fullName>
    </recommendedName>
    <domain>
        <recommendedName>
            <fullName evidence="20">UDP-N-acetylglucosamine pyrophosphorylase</fullName>
            <ecNumber evidence="20">2.7.7.23</ecNumber>
        </recommendedName>
        <alternativeName>
            <fullName evidence="20">N-acetylglucosamine-1-phosphate uridyltransferase</fullName>
        </alternativeName>
    </domain>
    <domain>
        <recommendedName>
            <fullName evidence="20">Glucosamine-1-phosphate N-acetyltransferase</fullName>
            <ecNumber evidence="20">2.3.1.157</ecNumber>
        </recommendedName>
    </domain>
</protein>
<evidence type="ECO:0000256" key="9">
    <source>
        <dbReference type="ARBA" id="ARBA00022723"/>
    </source>
</evidence>
<evidence type="ECO:0000256" key="8">
    <source>
        <dbReference type="ARBA" id="ARBA00022695"/>
    </source>
</evidence>
<dbReference type="InterPro" id="IPR038009">
    <property type="entry name" value="GlmU_C_LbH"/>
</dbReference>
<reference evidence="22 23" key="1">
    <citation type="submission" date="2018-08" db="EMBL/GenBank/DDBJ databases">
        <title>Genomic Encyclopedia of Type Strains, Phase IV (KMG-IV): sequencing the most valuable type-strain genomes for metagenomic binning, comparative biology and taxonomic classification.</title>
        <authorList>
            <person name="Goeker M."/>
        </authorList>
    </citation>
    <scope>NUCLEOTIDE SEQUENCE [LARGE SCALE GENOMIC DNA]</scope>
    <source>
        <strain evidence="22 23">DSM 23923</strain>
    </source>
</reference>
<dbReference type="OrthoDB" id="9775031at2"/>
<feature type="binding site" evidence="20">
    <location>
        <position position="408"/>
    </location>
    <ligand>
        <name>acetyl-CoA</name>
        <dbReference type="ChEBI" id="CHEBI:57288"/>
    </ligand>
</feature>
<feature type="binding site" evidence="20">
    <location>
        <position position="354"/>
    </location>
    <ligand>
        <name>UDP-N-acetyl-alpha-D-glucosamine</name>
        <dbReference type="ChEBI" id="CHEBI:57705"/>
    </ligand>
</feature>
<feature type="binding site" evidence="20">
    <location>
        <position position="144"/>
    </location>
    <ligand>
        <name>UDP-N-acetyl-alpha-D-glucosamine</name>
        <dbReference type="ChEBI" id="CHEBI:57705"/>
    </ligand>
</feature>
<feature type="binding site" evidence="20">
    <location>
        <position position="174"/>
    </location>
    <ligand>
        <name>UDP-N-acetyl-alpha-D-glucosamine</name>
        <dbReference type="ChEBI" id="CHEBI:57705"/>
    </ligand>
</feature>
<evidence type="ECO:0000256" key="1">
    <source>
        <dbReference type="ARBA" id="ARBA00004496"/>
    </source>
</evidence>
<dbReference type="InterPro" id="IPR005835">
    <property type="entry name" value="NTP_transferase_dom"/>
</dbReference>
<comment type="caution">
    <text evidence="22">The sequence shown here is derived from an EMBL/GenBank/DDBJ whole genome shotgun (WGS) entry which is preliminary data.</text>
</comment>
<feature type="region of interest" description="Pyrophosphorylase" evidence="20">
    <location>
        <begin position="1"/>
        <end position="233"/>
    </location>
</feature>
<feature type="binding site" evidence="20">
    <location>
        <position position="27"/>
    </location>
    <ligand>
        <name>UDP-N-acetyl-alpha-D-glucosamine</name>
        <dbReference type="ChEBI" id="CHEBI:57705"/>
    </ligand>
</feature>
<dbReference type="GO" id="GO:0000287">
    <property type="term" value="F:magnesium ion binding"/>
    <property type="evidence" value="ECO:0007669"/>
    <property type="project" value="UniProtKB-UniRule"/>
</dbReference>
<evidence type="ECO:0000256" key="13">
    <source>
        <dbReference type="ARBA" id="ARBA00022984"/>
    </source>
</evidence>
<organism evidence="22 23">
    <name type="scientific">Pelolinea submarina</name>
    <dbReference type="NCBI Taxonomy" id="913107"/>
    <lineage>
        <taxon>Bacteria</taxon>
        <taxon>Bacillati</taxon>
        <taxon>Chloroflexota</taxon>
        <taxon>Anaerolineae</taxon>
        <taxon>Anaerolineales</taxon>
        <taxon>Anaerolineaceae</taxon>
        <taxon>Pelolinea</taxon>
    </lineage>
</organism>
<dbReference type="GO" id="GO:0009252">
    <property type="term" value="P:peptidoglycan biosynthetic process"/>
    <property type="evidence" value="ECO:0007669"/>
    <property type="project" value="UniProtKB-UniRule"/>
</dbReference>
<dbReference type="GO" id="GO:0003977">
    <property type="term" value="F:UDP-N-acetylglucosamine diphosphorylase activity"/>
    <property type="evidence" value="ECO:0007669"/>
    <property type="project" value="UniProtKB-UniRule"/>
</dbReference>
<dbReference type="InterPro" id="IPR011004">
    <property type="entry name" value="Trimer_LpxA-like_sf"/>
</dbReference>
<dbReference type="GO" id="GO:0005737">
    <property type="term" value="C:cytoplasm"/>
    <property type="evidence" value="ECO:0007669"/>
    <property type="project" value="UniProtKB-SubCell"/>
</dbReference>
<dbReference type="Pfam" id="PF00132">
    <property type="entry name" value="Hexapep"/>
    <property type="match status" value="1"/>
</dbReference>
<gene>
    <name evidence="20" type="primary">glmU</name>
    <name evidence="22" type="ORF">DFR64_2987</name>
</gene>
<name>A0A347ZPW4_9CHLR</name>
<keyword evidence="23" id="KW-1185">Reference proteome</keyword>
<evidence type="ECO:0000256" key="7">
    <source>
        <dbReference type="ARBA" id="ARBA00022679"/>
    </source>
</evidence>
<feature type="region of interest" description="Linker" evidence="20">
    <location>
        <begin position="234"/>
        <end position="254"/>
    </location>
</feature>
<feature type="binding site" evidence="20">
    <location>
        <position position="426"/>
    </location>
    <ligand>
        <name>acetyl-CoA</name>
        <dbReference type="ChEBI" id="CHEBI:57288"/>
    </ligand>
</feature>
<dbReference type="EMBL" id="QUMS01000006">
    <property type="protein sequence ID" value="REG04640.1"/>
    <property type="molecule type" value="Genomic_DNA"/>
</dbReference>
<comment type="similarity">
    <text evidence="5 20">In the N-terminal section; belongs to the N-acetylglucosamine-1-phosphate uridyltransferase family.</text>
</comment>
<comment type="pathway">
    <text evidence="2 20">Nucleotide-sugar biosynthesis; UDP-N-acetyl-alpha-D-glucosamine biosynthesis; N-acetyl-alpha-D-glucosamine 1-phosphate from alpha-D-glucosamine 6-phosphate (route II): step 2/2.</text>
</comment>
<keyword evidence="14 20" id="KW-0511">Multifunctional enzyme</keyword>
<dbReference type="Gene3D" id="2.160.10.10">
    <property type="entry name" value="Hexapeptide repeat proteins"/>
    <property type="match status" value="1"/>
</dbReference>
<dbReference type="CDD" id="cd02540">
    <property type="entry name" value="GT2_GlmU_N_bac"/>
    <property type="match status" value="1"/>
</dbReference>
<dbReference type="UniPathway" id="UPA00113">
    <property type="reaction ID" value="UER00532"/>
</dbReference>
<feature type="active site" description="Proton acceptor" evidence="20">
    <location>
        <position position="366"/>
    </location>
</feature>
<dbReference type="InterPro" id="IPR005882">
    <property type="entry name" value="Bifunctional_GlmU"/>
</dbReference>
<feature type="binding site" evidence="20">
    <location>
        <position position="231"/>
    </location>
    <ligand>
        <name>Mg(2+)</name>
        <dbReference type="ChEBI" id="CHEBI:18420"/>
    </ligand>
</feature>
<feature type="binding site" evidence="20">
    <location>
        <position position="336"/>
    </location>
    <ligand>
        <name>UDP-N-acetyl-alpha-D-glucosamine</name>
        <dbReference type="ChEBI" id="CHEBI:57705"/>
    </ligand>
</feature>
<dbReference type="GO" id="GO:0006048">
    <property type="term" value="P:UDP-N-acetylglucosamine biosynthetic process"/>
    <property type="evidence" value="ECO:0007669"/>
    <property type="project" value="UniProtKB-UniPathway"/>
</dbReference>
<evidence type="ECO:0000256" key="10">
    <source>
        <dbReference type="ARBA" id="ARBA00022737"/>
    </source>
</evidence>
<dbReference type="GO" id="GO:0008360">
    <property type="term" value="P:regulation of cell shape"/>
    <property type="evidence" value="ECO:0007669"/>
    <property type="project" value="UniProtKB-KW"/>
</dbReference>
<keyword evidence="13 20" id="KW-0573">Peptidoglycan synthesis</keyword>
<dbReference type="AlphaFoldDB" id="A0A347ZPW4"/>
<dbReference type="RefSeq" id="WP_116226236.1">
    <property type="nucleotide sequence ID" value="NZ_AP018437.1"/>
</dbReference>
<feature type="binding site" evidence="20">
    <location>
        <begin position="82"/>
        <end position="83"/>
    </location>
    <ligand>
        <name>UDP-N-acetyl-alpha-D-glucosamine</name>
        <dbReference type="ChEBI" id="CHEBI:57705"/>
    </ligand>
</feature>
<evidence type="ECO:0000256" key="18">
    <source>
        <dbReference type="ARBA" id="ARBA00048493"/>
    </source>
</evidence>
<dbReference type="InterPro" id="IPR001451">
    <property type="entry name" value="Hexapep"/>
</dbReference>
<dbReference type="Pfam" id="PF00483">
    <property type="entry name" value="NTP_transferase"/>
    <property type="match status" value="1"/>
</dbReference>
<comment type="catalytic activity">
    <reaction evidence="18 20">
        <text>N-acetyl-alpha-D-glucosamine 1-phosphate + UTP + H(+) = UDP-N-acetyl-alpha-D-glucosamine + diphosphate</text>
        <dbReference type="Rhea" id="RHEA:13509"/>
        <dbReference type="ChEBI" id="CHEBI:15378"/>
        <dbReference type="ChEBI" id="CHEBI:33019"/>
        <dbReference type="ChEBI" id="CHEBI:46398"/>
        <dbReference type="ChEBI" id="CHEBI:57705"/>
        <dbReference type="ChEBI" id="CHEBI:57776"/>
        <dbReference type="EC" id="2.7.7.23"/>
    </reaction>
</comment>
<keyword evidence="15 20" id="KW-0012">Acyltransferase</keyword>
<accession>A0A347ZPW4</accession>
<feature type="binding site" evidence="20">
    <location>
        <position position="231"/>
    </location>
    <ligand>
        <name>UDP-N-acetyl-alpha-D-glucosamine</name>
        <dbReference type="ChEBI" id="CHEBI:57705"/>
    </ligand>
</feature>
<evidence type="ECO:0000256" key="2">
    <source>
        <dbReference type="ARBA" id="ARBA00005166"/>
    </source>
</evidence>
<evidence type="ECO:0000256" key="15">
    <source>
        <dbReference type="ARBA" id="ARBA00023315"/>
    </source>
</evidence>
<feature type="binding site" evidence="20">
    <location>
        <begin position="13"/>
        <end position="16"/>
    </location>
    <ligand>
        <name>UDP-N-acetyl-alpha-D-glucosamine</name>
        <dbReference type="ChEBI" id="CHEBI:57705"/>
    </ligand>
</feature>
<feature type="binding site" evidence="20">
    <location>
        <position position="383"/>
    </location>
    <ligand>
        <name>acetyl-CoA</name>
        <dbReference type="ChEBI" id="CHEBI:57288"/>
    </ligand>
</feature>
<dbReference type="GO" id="GO:0009245">
    <property type="term" value="P:lipid A biosynthetic process"/>
    <property type="evidence" value="ECO:0007669"/>
    <property type="project" value="UniProtKB-UniRule"/>
</dbReference>
<evidence type="ECO:0000313" key="22">
    <source>
        <dbReference type="EMBL" id="REG04640.1"/>
    </source>
</evidence>
<dbReference type="GO" id="GO:0000902">
    <property type="term" value="P:cell morphogenesis"/>
    <property type="evidence" value="ECO:0007669"/>
    <property type="project" value="UniProtKB-UniRule"/>
</dbReference>
<dbReference type="InterPro" id="IPR050065">
    <property type="entry name" value="GlmU-like"/>
</dbReference>
<evidence type="ECO:0000256" key="20">
    <source>
        <dbReference type="HAMAP-Rule" id="MF_01631"/>
    </source>
</evidence>
<dbReference type="CDD" id="cd03353">
    <property type="entry name" value="LbH_GlmU_C"/>
    <property type="match status" value="1"/>
</dbReference>
<keyword evidence="7 20" id="KW-0808">Transferase</keyword>
<evidence type="ECO:0000256" key="3">
    <source>
        <dbReference type="ARBA" id="ARBA00005208"/>
    </source>
</evidence>
<comment type="subcellular location">
    <subcellularLocation>
        <location evidence="1 20">Cytoplasm</location>
    </subcellularLocation>
</comment>
<comment type="similarity">
    <text evidence="4 20">In the C-terminal section; belongs to the transferase hexapeptide repeat family.</text>
</comment>
<comment type="function">
    <text evidence="19 20">Catalyzes the last two sequential reactions in the de novo biosynthetic pathway for UDP-N-acetylglucosamine (UDP-GlcNAc). The C-terminal domain catalyzes the transfer of acetyl group from acetyl coenzyme A to glucosamine-1-phosphate (GlcN-1-P) to produce N-acetylglucosamine-1-phosphate (GlcNAc-1-P), which is converted into UDP-GlcNAc by the transfer of uridine 5-monophosphate (from uridine 5-triphosphate), a reaction catalyzed by the N-terminal domain.</text>
</comment>
<evidence type="ECO:0000256" key="4">
    <source>
        <dbReference type="ARBA" id="ARBA00007707"/>
    </source>
</evidence>
<dbReference type="EC" id="2.3.1.157" evidence="20"/>
<feature type="region of interest" description="N-acetyltransferase" evidence="20">
    <location>
        <begin position="255"/>
        <end position="452"/>
    </location>
</feature>
<feature type="binding site" evidence="20">
    <location>
        <position position="107"/>
    </location>
    <ligand>
        <name>Mg(2+)</name>
        <dbReference type="ChEBI" id="CHEBI:18420"/>
    </ligand>
</feature>
<proteinExistence type="inferred from homology"/>
<comment type="pathway">
    <text evidence="3 20">Nucleotide-sugar biosynthesis; UDP-N-acetyl-alpha-D-glucosamine biosynthesis; UDP-N-acetyl-alpha-D-glucosamine from N-acetyl-alpha-D-glucosamine 1-phosphate: step 1/1.</text>
</comment>
<dbReference type="PANTHER" id="PTHR43584">
    <property type="entry name" value="NUCLEOTIDYL TRANSFERASE"/>
    <property type="match status" value="1"/>
</dbReference>
<dbReference type="GO" id="GO:0016020">
    <property type="term" value="C:membrane"/>
    <property type="evidence" value="ECO:0007669"/>
    <property type="project" value="GOC"/>
</dbReference>
<comment type="catalytic activity">
    <reaction evidence="17 20">
        <text>alpha-D-glucosamine 1-phosphate + acetyl-CoA = N-acetyl-alpha-D-glucosamine 1-phosphate + CoA + H(+)</text>
        <dbReference type="Rhea" id="RHEA:13725"/>
        <dbReference type="ChEBI" id="CHEBI:15378"/>
        <dbReference type="ChEBI" id="CHEBI:57287"/>
        <dbReference type="ChEBI" id="CHEBI:57288"/>
        <dbReference type="ChEBI" id="CHEBI:57776"/>
        <dbReference type="ChEBI" id="CHEBI:58516"/>
        <dbReference type="EC" id="2.3.1.157"/>
    </reaction>
</comment>
<dbReference type="SUPFAM" id="SSF51161">
    <property type="entry name" value="Trimeric LpxA-like enzymes"/>
    <property type="match status" value="1"/>
</dbReference>
<dbReference type="Gene3D" id="3.90.550.10">
    <property type="entry name" value="Spore Coat Polysaccharide Biosynthesis Protein SpsA, Chain A"/>
    <property type="match status" value="1"/>
</dbReference>
<keyword evidence="16 20" id="KW-0961">Cell wall biogenesis/degradation</keyword>
<evidence type="ECO:0000313" key="23">
    <source>
        <dbReference type="Proteomes" id="UP000256388"/>
    </source>
</evidence>
<evidence type="ECO:0000256" key="17">
    <source>
        <dbReference type="ARBA" id="ARBA00048247"/>
    </source>
</evidence>
<evidence type="ECO:0000256" key="5">
    <source>
        <dbReference type="ARBA" id="ARBA00007947"/>
    </source>
</evidence>
<keyword evidence="10 20" id="KW-0677">Repeat</keyword>
<dbReference type="Proteomes" id="UP000256388">
    <property type="component" value="Unassembled WGS sequence"/>
</dbReference>
<evidence type="ECO:0000256" key="12">
    <source>
        <dbReference type="ARBA" id="ARBA00022960"/>
    </source>
</evidence>
<dbReference type="SUPFAM" id="SSF53448">
    <property type="entry name" value="Nucleotide-diphospho-sugar transferases"/>
    <property type="match status" value="1"/>
</dbReference>
<feature type="binding site" evidence="20">
    <location>
        <position position="77"/>
    </location>
    <ligand>
        <name>UDP-N-acetyl-alpha-D-glucosamine</name>
        <dbReference type="ChEBI" id="CHEBI:57705"/>
    </ligand>
</feature>
<feature type="domain" description="Nucleotidyl transferase" evidence="21">
    <location>
        <begin position="11"/>
        <end position="218"/>
    </location>
</feature>
<evidence type="ECO:0000256" key="14">
    <source>
        <dbReference type="ARBA" id="ARBA00023268"/>
    </source>
</evidence>
<dbReference type="NCBIfam" id="TIGR01173">
    <property type="entry name" value="glmU"/>
    <property type="match status" value="1"/>
</dbReference>
<feature type="binding site" evidence="20">
    <location>
        <position position="380"/>
    </location>
    <ligand>
        <name>UDP-N-acetyl-alpha-D-glucosamine</name>
        <dbReference type="ChEBI" id="CHEBI:57705"/>
    </ligand>
</feature>
<evidence type="ECO:0000256" key="6">
    <source>
        <dbReference type="ARBA" id="ARBA00022490"/>
    </source>
</evidence>
<dbReference type="PANTHER" id="PTHR43584:SF3">
    <property type="entry name" value="BIFUNCTIONAL PROTEIN GLMU"/>
    <property type="match status" value="1"/>
</dbReference>
<keyword evidence="9 20" id="KW-0479">Metal-binding</keyword>
<evidence type="ECO:0000256" key="19">
    <source>
        <dbReference type="ARBA" id="ARBA00049628"/>
    </source>
</evidence>